<sequence length="137" mass="14776">MNKKIITLGVAAIGVAGVQAADAGKVWEVTASLRGFYDDNYTTSPDELAEESWGIEVSPGINFTLGEGTDMEFSAGYAFGMRYYEDRESDNEDYGHELGISLDKKFSDTSVLLLSNGLVVAQEPEILNGGTPLRIEG</sequence>
<accession>A0A382B7D6</accession>
<dbReference type="AlphaFoldDB" id="A0A382B7D6"/>
<evidence type="ECO:0008006" key="2">
    <source>
        <dbReference type="Google" id="ProtNLM"/>
    </source>
</evidence>
<evidence type="ECO:0000313" key="1">
    <source>
        <dbReference type="EMBL" id="SVB09668.1"/>
    </source>
</evidence>
<name>A0A382B7D6_9ZZZZ</name>
<proteinExistence type="predicted"/>
<reference evidence="1" key="1">
    <citation type="submission" date="2018-05" db="EMBL/GenBank/DDBJ databases">
        <authorList>
            <person name="Lanie J.A."/>
            <person name="Ng W.-L."/>
            <person name="Kazmierczak K.M."/>
            <person name="Andrzejewski T.M."/>
            <person name="Davidsen T.M."/>
            <person name="Wayne K.J."/>
            <person name="Tettelin H."/>
            <person name="Glass J.I."/>
            <person name="Rusch D."/>
            <person name="Podicherti R."/>
            <person name="Tsui H.-C.T."/>
            <person name="Winkler M.E."/>
        </authorList>
    </citation>
    <scope>NUCLEOTIDE SEQUENCE</scope>
</reference>
<organism evidence="1">
    <name type="scientific">marine metagenome</name>
    <dbReference type="NCBI Taxonomy" id="408172"/>
    <lineage>
        <taxon>unclassified sequences</taxon>
        <taxon>metagenomes</taxon>
        <taxon>ecological metagenomes</taxon>
    </lineage>
</organism>
<protein>
    <recommendedName>
        <fullName evidence="2">Outer membrane protein beta-barrel domain-containing protein</fullName>
    </recommendedName>
</protein>
<dbReference type="EMBL" id="UINC01028532">
    <property type="protein sequence ID" value="SVB09668.1"/>
    <property type="molecule type" value="Genomic_DNA"/>
</dbReference>
<feature type="non-terminal residue" evidence="1">
    <location>
        <position position="137"/>
    </location>
</feature>
<gene>
    <name evidence="1" type="ORF">METZ01_LOCUS162522</name>
</gene>